<gene>
    <name evidence="4" type="ORF">GRI41_09450</name>
</gene>
<evidence type="ECO:0000256" key="3">
    <source>
        <dbReference type="SAM" id="Phobius"/>
    </source>
</evidence>
<feature type="coiled-coil region" evidence="1">
    <location>
        <begin position="108"/>
        <end position="135"/>
    </location>
</feature>
<dbReference type="OrthoDB" id="15544at2"/>
<keyword evidence="3" id="KW-0472">Membrane</keyword>
<feature type="region of interest" description="Disordered" evidence="2">
    <location>
        <begin position="152"/>
        <end position="194"/>
    </location>
</feature>
<dbReference type="CDD" id="cd16430">
    <property type="entry name" value="TraB"/>
    <property type="match status" value="1"/>
</dbReference>
<keyword evidence="5" id="KW-1185">Reference proteome</keyword>
<reference evidence="4 5" key="1">
    <citation type="submission" date="2019-12" db="EMBL/GenBank/DDBJ databases">
        <title>Genomic-based taxomic classification of the family Erythrobacteraceae.</title>
        <authorList>
            <person name="Xu L."/>
        </authorList>
    </citation>
    <scope>NUCLEOTIDE SEQUENCE [LARGE SCALE GENOMIC DNA]</scope>
    <source>
        <strain evidence="4 5">KCTC 52763</strain>
    </source>
</reference>
<comment type="caution">
    <text evidence="4">The sequence shown here is derived from an EMBL/GenBank/DDBJ whole genome shotgun (WGS) entry which is preliminary data.</text>
</comment>
<keyword evidence="3" id="KW-0812">Transmembrane</keyword>
<accession>A0A844ZVR8</accession>
<feature type="region of interest" description="Disordered" evidence="2">
    <location>
        <begin position="1"/>
        <end position="28"/>
    </location>
</feature>
<keyword evidence="1" id="KW-0175">Coiled coil</keyword>
<dbReference type="Proteomes" id="UP000442714">
    <property type="component" value="Unassembled WGS sequence"/>
</dbReference>
<feature type="compositionally biased region" description="Pro residues" evidence="2">
    <location>
        <begin position="161"/>
        <end position="172"/>
    </location>
</feature>
<dbReference type="RefSeq" id="WP_160604776.1">
    <property type="nucleotide sequence ID" value="NZ_WTYX01000002.1"/>
</dbReference>
<name>A0A844ZVR8_9SPHN</name>
<organism evidence="4 5">
    <name type="scientific">Pontixanthobacter aquaemixtae</name>
    <dbReference type="NCBI Taxonomy" id="1958940"/>
    <lineage>
        <taxon>Bacteria</taxon>
        <taxon>Pseudomonadati</taxon>
        <taxon>Pseudomonadota</taxon>
        <taxon>Alphaproteobacteria</taxon>
        <taxon>Sphingomonadales</taxon>
        <taxon>Erythrobacteraceae</taxon>
        <taxon>Pontixanthobacter</taxon>
    </lineage>
</organism>
<protein>
    <submittedName>
        <fullName evidence="4">Conjugal transfer protein TraB</fullName>
    </submittedName>
</protein>
<feature type="transmembrane region" description="Helical" evidence="3">
    <location>
        <begin position="40"/>
        <end position="58"/>
    </location>
</feature>
<sequence>MADAPAKPESPKAKPVPGSPQARESGRRNLNSQIAQRQKLLLAGIGAIALIGGGMFIFSDDGDDAGADANGATTIDTGSLVNRNLSQREFVASYGNRLDAQGKAIKDLEEAQLPRAQVQEELEALRSENAQMRSDGQAAIDAISAENAALRSQLSQASRPAPEPLPVPPQPAYGPGVGAGAAVQSPRAGAPAQAGELSLMSFTDNAGKDAKPKGTESAPALLLEASRDYLPPNSYAPATVIVGVDASTGVASQSDPLPVVLRITGPARSVMRGNKLLTTDITGCLVNGAARGDLSAEKVYVKLVRMTCAQPGGRFAVSEVKGFISFAGKSGVRGRVVSREGSLVSQALLAGIVGGFGRGFSANANGIFAGQVGSDGQREALSPTDILAGGFGQGAGDAADTVSRYLIERAEQYQPVVEMPTGIEVEIVFLDGVHVRSSSQ</sequence>
<proteinExistence type="predicted"/>
<keyword evidence="3" id="KW-1133">Transmembrane helix</keyword>
<dbReference type="EMBL" id="WTYX01000002">
    <property type="protein sequence ID" value="MXO91046.1"/>
    <property type="molecule type" value="Genomic_DNA"/>
</dbReference>
<evidence type="ECO:0000313" key="5">
    <source>
        <dbReference type="Proteomes" id="UP000442714"/>
    </source>
</evidence>
<dbReference type="InterPro" id="IPR005498">
    <property type="entry name" value="T4SS_VirB10/TraB/TrbI"/>
</dbReference>
<evidence type="ECO:0000313" key="4">
    <source>
        <dbReference type="EMBL" id="MXO91046.1"/>
    </source>
</evidence>
<dbReference type="Pfam" id="PF03743">
    <property type="entry name" value="TrbI"/>
    <property type="match status" value="1"/>
</dbReference>
<evidence type="ECO:0000256" key="2">
    <source>
        <dbReference type="SAM" id="MobiDB-lite"/>
    </source>
</evidence>
<dbReference type="AlphaFoldDB" id="A0A844ZVR8"/>
<evidence type="ECO:0000256" key="1">
    <source>
        <dbReference type="SAM" id="Coils"/>
    </source>
</evidence>